<keyword evidence="5" id="KW-0411">Iron-sulfur</keyword>
<dbReference type="PANTHER" id="PTHR11228:SF7">
    <property type="entry name" value="PQQA PEPTIDE CYCLASE"/>
    <property type="match status" value="1"/>
</dbReference>
<dbReference type="Gene3D" id="3.20.20.70">
    <property type="entry name" value="Aldolase class I"/>
    <property type="match status" value="1"/>
</dbReference>
<dbReference type="Proteomes" id="UP000676386">
    <property type="component" value="Unassembled WGS sequence"/>
</dbReference>
<evidence type="ECO:0000256" key="1">
    <source>
        <dbReference type="ARBA" id="ARBA00001966"/>
    </source>
</evidence>
<dbReference type="EMBL" id="JAGTXB010000003">
    <property type="protein sequence ID" value="MBS0027491.1"/>
    <property type="molecule type" value="Genomic_DNA"/>
</dbReference>
<dbReference type="NCBIfam" id="TIGR03977">
    <property type="entry name" value="rSAM_pair_HxsC"/>
    <property type="match status" value="1"/>
</dbReference>
<dbReference type="SFLD" id="SFLDS00029">
    <property type="entry name" value="Radical_SAM"/>
    <property type="match status" value="1"/>
</dbReference>
<dbReference type="InterPro" id="IPR058240">
    <property type="entry name" value="rSAM_sf"/>
</dbReference>
<proteinExistence type="predicted"/>
<evidence type="ECO:0000256" key="4">
    <source>
        <dbReference type="ARBA" id="ARBA00023004"/>
    </source>
</evidence>
<feature type="domain" description="Radical SAM core" evidence="6">
    <location>
        <begin position="99"/>
        <end position="254"/>
    </location>
</feature>
<keyword evidence="4" id="KW-0408">Iron</keyword>
<evidence type="ECO:0000256" key="3">
    <source>
        <dbReference type="ARBA" id="ARBA00022723"/>
    </source>
</evidence>
<dbReference type="SFLD" id="SFLDG01067">
    <property type="entry name" value="SPASM/twitch_domain_containing"/>
    <property type="match status" value="1"/>
</dbReference>
<dbReference type="CDD" id="cd01335">
    <property type="entry name" value="Radical_SAM"/>
    <property type="match status" value="1"/>
</dbReference>
<dbReference type="InterPro" id="IPR024032">
    <property type="entry name" value="rSAM_paired_HxsC"/>
</dbReference>
<accession>A0ABS5IX30</accession>
<comment type="cofactor">
    <cofactor evidence="1">
        <name>[4Fe-4S] cluster</name>
        <dbReference type="ChEBI" id="CHEBI:49883"/>
    </cofactor>
</comment>
<keyword evidence="3" id="KW-0479">Metal-binding</keyword>
<evidence type="ECO:0000256" key="5">
    <source>
        <dbReference type="ARBA" id="ARBA00023014"/>
    </source>
</evidence>
<dbReference type="SFLD" id="SFLDG01103">
    <property type="entry name" value="Uncharacterised_Radical_SAM_Su"/>
    <property type="match status" value="1"/>
</dbReference>
<dbReference type="InterPro" id="IPR013785">
    <property type="entry name" value="Aldolase_TIM"/>
</dbReference>
<dbReference type="Pfam" id="PF04055">
    <property type="entry name" value="Radical_SAM"/>
    <property type="match status" value="1"/>
</dbReference>
<keyword evidence="8" id="KW-1185">Reference proteome</keyword>
<dbReference type="InterPro" id="IPR007197">
    <property type="entry name" value="rSAM"/>
</dbReference>
<comment type="caution">
    <text evidence="7">The sequence shown here is derived from an EMBL/GenBank/DDBJ whole genome shotgun (WGS) entry which is preliminary data.</text>
</comment>
<gene>
    <name evidence="7" type="primary">hxsC</name>
    <name evidence="7" type="ORF">KE626_09250</name>
</gene>
<dbReference type="PANTHER" id="PTHR11228">
    <property type="entry name" value="RADICAL SAM DOMAIN PROTEIN"/>
    <property type="match status" value="1"/>
</dbReference>
<name>A0ABS5IX30_9BACT</name>
<evidence type="ECO:0000313" key="8">
    <source>
        <dbReference type="Proteomes" id="UP000676386"/>
    </source>
</evidence>
<dbReference type="RefSeq" id="WP_211972581.1">
    <property type="nucleotide sequence ID" value="NZ_CBFHAM010000006.1"/>
</dbReference>
<organism evidence="7 8">
    <name type="scientific">Chitinophaga hostae</name>
    <dbReference type="NCBI Taxonomy" id="2831022"/>
    <lineage>
        <taxon>Bacteria</taxon>
        <taxon>Pseudomonadati</taxon>
        <taxon>Bacteroidota</taxon>
        <taxon>Chitinophagia</taxon>
        <taxon>Chitinophagales</taxon>
        <taxon>Chitinophagaceae</taxon>
        <taxon>Chitinophaga</taxon>
    </lineage>
</organism>
<evidence type="ECO:0000256" key="2">
    <source>
        <dbReference type="ARBA" id="ARBA00022691"/>
    </source>
</evidence>
<dbReference type="InterPro" id="IPR050377">
    <property type="entry name" value="Radical_SAM_PqqE_MftC-like"/>
</dbReference>
<evidence type="ECO:0000313" key="7">
    <source>
        <dbReference type="EMBL" id="MBS0027491.1"/>
    </source>
</evidence>
<protein>
    <submittedName>
        <fullName evidence="7">His-Xaa-Ser system radical SAM maturase HxsC</fullName>
    </submittedName>
</protein>
<dbReference type="SUPFAM" id="SSF102114">
    <property type="entry name" value="Radical SAM enzymes"/>
    <property type="match status" value="1"/>
</dbReference>
<sequence>MLLKTKGTPSGVDAPVIGRVTFNPENDAEILIITDNISGHIGRFKAVLSTDAQLFQLDKPSVHSITAIDHLSEGDIVVVNTDGVINTLYRINSYHNFLLFTERCNSNCLMCSQPPKNRDDTDYLYNIHSQTIPLIPKDCFELGITGGEPTLLGERFFKLLEQIQTHLPDTEIHCLTNGRSFAWPTFSQKLSMMSFSRLMLGIPLYSDYYAQHDYIVQAKGAFNQTIQGIYNLAKHNIRLEIRIVLHKQTIPRLVKLSKFIYKNLPFVEHVAFMGLEYQGYTPHNIEKLWIDPNDYGNELVEAITYLSDFGINTSLYNAQLCTTPEKIWQFTRKSISDWKNIFHEECDKCLIKQACGGFFASSTFKRSAAIKAFTTDCIK</sequence>
<evidence type="ECO:0000259" key="6">
    <source>
        <dbReference type="Pfam" id="PF04055"/>
    </source>
</evidence>
<keyword evidence="2" id="KW-0949">S-adenosyl-L-methionine</keyword>
<reference evidence="7 8" key="1">
    <citation type="submission" date="2021-04" db="EMBL/GenBank/DDBJ databases">
        <title>Chitinophaga sp. nov., isolated from the rhizosphere soil.</title>
        <authorList>
            <person name="He S."/>
        </authorList>
    </citation>
    <scope>NUCLEOTIDE SEQUENCE [LARGE SCALE GENOMIC DNA]</scope>
    <source>
        <strain evidence="7 8">2R12</strain>
    </source>
</reference>